<keyword evidence="5" id="KW-1185">Reference proteome</keyword>
<evidence type="ECO:0000256" key="2">
    <source>
        <dbReference type="SAM" id="MobiDB-lite"/>
    </source>
</evidence>
<evidence type="ECO:0000313" key="4">
    <source>
        <dbReference type="EMBL" id="GIJ61133.1"/>
    </source>
</evidence>
<proteinExistence type="predicted"/>
<dbReference type="AlphaFoldDB" id="A0A8J3ZGU6"/>
<organism evidence="4 5">
    <name type="scientific">Virgisporangium aurantiacum</name>
    <dbReference type="NCBI Taxonomy" id="175570"/>
    <lineage>
        <taxon>Bacteria</taxon>
        <taxon>Bacillati</taxon>
        <taxon>Actinomycetota</taxon>
        <taxon>Actinomycetes</taxon>
        <taxon>Micromonosporales</taxon>
        <taxon>Micromonosporaceae</taxon>
        <taxon>Virgisporangium</taxon>
    </lineage>
</organism>
<dbReference type="PANTHER" id="PTHR10579">
    <property type="entry name" value="CALCIUM-ACTIVATED CHLORIDE CHANNEL REGULATOR"/>
    <property type="match status" value="1"/>
</dbReference>
<dbReference type="InterPro" id="IPR036465">
    <property type="entry name" value="vWFA_dom_sf"/>
</dbReference>
<feature type="region of interest" description="Disordered" evidence="2">
    <location>
        <begin position="394"/>
        <end position="439"/>
    </location>
</feature>
<accession>A0A8J3ZGU6</accession>
<reference evidence="4" key="1">
    <citation type="submission" date="2021-01" db="EMBL/GenBank/DDBJ databases">
        <title>Whole genome shotgun sequence of Virgisporangium aurantiacum NBRC 16421.</title>
        <authorList>
            <person name="Komaki H."/>
            <person name="Tamura T."/>
        </authorList>
    </citation>
    <scope>NUCLEOTIDE SEQUENCE</scope>
    <source>
        <strain evidence="4">NBRC 16421</strain>
    </source>
</reference>
<dbReference type="PROSITE" id="PS50234">
    <property type="entry name" value="VWFA"/>
    <property type="match status" value="1"/>
</dbReference>
<evidence type="ECO:0000256" key="1">
    <source>
        <dbReference type="SAM" id="Coils"/>
    </source>
</evidence>
<gene>
    <name evidence="4" type="ORF">Vau01_086490</name>
</gene>
<evidence type="ECO:0000259" key="3">
    <source>
        <dbReference type="PROSITE" id="PS50234"/>
    </source>
</evidence>
<dbReference type="SUPFAM" id="SSF53300">
    <property type="entry name" value="vWA-like"/>
    <property type="match status" value="1"/>
</dbReference>
<feature type="compositionally biased region" description="Polar residues" evidence="2">
    <location>
        <begin position="396"/>
        <end position="412"/>
    </location>
</feature>
<dbReference type="Gene3D" id="3.40.50.410">
    <property type="entry name" value="von Willebrand factor, type A domain"/>
    <property type="match status" value="1"/>
</dbReference>
<dbReference type="InterPro" id="IPR002035">
    <property type="entry name" value="VWF_A"/>
</dbReference>
<dbReference type="InterPro" id="IPR051266">
    <property type="entry name" value="CLCR"/>
</dbReference>
<dbReference type="PANTHER" id="PTHR10579:SF43">
    <property type="entry name" value="ZINC FINGER (C3HC4-TYPE RING FINGER) FAMILY PROTEIN"/>
    <property type="match status" value="1"/>
</dbReference>
<dbReference type="Pfam" id="PF00092">
    <property type="entry name" value="VWA"/>
    <property type="match status" value="1"/>
</dbReference>
<comment type="caution">
    <text evidence="4">The sequence shown here is derived from an EMBL/GenBank/DDBJ whole genome shotgun (WGS) entry which is preliminary data.</text>
</comment>
<dbReference type="Proteomes" id="UP000612585">
    <property type="component" value="Unassembled WGS sequence"/>
</dbReference>
<feature type="domain" description="VWFA" evidence="3">
    <location>
        <begin position="42"/>
        <end position="222"/>
    </location>
</feature>
<keyword evidence="1" id="KW-0175">Coiled coil</keyword>
<dbReference type="EMBL" id="BOPG01000063">
    <property type="protein sequence ID" value="GIJ61133.1"/>
    <property type="molecule type" value="Genomic_DNA"/>
</dbReference>
<dbReference type="RefSeq" id="WP_204005891.1">
    <property type="nucleotide sequence ID" value="NZ_BOPG01000063.1"/>
</dbReference>
<evidence type="ECO:0000313" key="5">
    <source>
        <dbReference type="Proteomes" id="UP000612585"/>
    </source>
</evidence>
<dbReference type="SMART" id="SM00327">
    <property type="entry name" value="VWA"/>
    <property type="match status" value="1"/>
</dbReference>
<protein>
    <recommendedName>
        <fullName evidence="3">VWFA domain-containing protein</fullName>
    </recommendedName>
</protein>
<sequence>MRITAHLDVELIALETEDRVSVLIELAAPPAPAGGTERAPSTLQVVLDRSGSMGGARIAGARTALLNLVDRLDPRDNFGLVVFDNEVDLPVPAGPLTDKAAVKRAIAGVDARGSTDLSSGYLHGLQEARRVVGDGGAGTVLIVSDGHANVGIVDPATLGRVAAEAYTHGVTTSTLGFGLGYDEVLMSAIARGGSGNEHFAEEPDTAVALIAGEVEGLLAQTVQAASLQVRLGSDVRRVLVVNDLPSNVVDGGLIVELGSFYADETRKVVLTFDIPGVAALGLAEVATLTFTYVELPALVQHTVTVPVTVNVVPGDQAAGRVADPVVRTELVYLKAQQAKRRASGHLSKGDSDAALRELRQAQQDIAAARANAPDAQAADLAEEAQELEYLARETEYGSQARSGKYLSASSYRKMQKRGRVFPSQQTPPVDPDTGDNDGS</sequence>
<feature type="coiled-coil region" evidence="1">
    <location>
        <begin position="351"/>
        <end position="378"/>
    </location>
</feature>
<name>A0A8J3ZGU6_9ACTN</name>